<accession>A0A0B4S2A3</accession>
<dbReference type="GeneID" id="93385230"/>
<dbReference type="EMBL" id="CP009761">
    <property type="protein sequence ID" value="AIZ36963.1"/>
    <property type="molecule type" value="Genomic_DNA"/>
</dbReference>
<evidence type="ECO:0000313" key="1">
    <source>
        <dbReference type="EMBL" id="AIZ36963.1"/>
    </source>
</evidence>
<evidence type="ECO:0000313" key="2">
    <source>
        <dbReference type="Proteomes" id="UP000031386"/>
    </source>
</evidence>
<dbReference type="KEGG" id="pmic:NW74_06245"/>
<proteinExistence type="predicted"/>
<sequence length="259" mass="29983">MKTIFEKQHMKFTRKDGSVLTVKKDGVSYEDAKKEKKSFDISFDKISYIIALSYCNSNSNYNLLFEKKDKSAPIDFTSDTTIINDCHNILETKSILLAHAAYKLTKDFPNNLDTLDIDLARSLREKAIRISNGVISGAKHSININEIRRVQCASNGTISNLLIYKKEKKTFWNIPDMRIPCNEITLPLIEAIVTRNTGNGIDFSWGNGFDQKNSNYIIMRYMDSNFFINNDGTFDTEWQKQIYNRIRIFDHDLEYLLNK</sequence>
<dbReference type="RefSeq" id="WP_004832897.1">
    <property type="nucleotide sequence ID" value="NZ_CABKNC010000002.1"/>
</dbReference>
<gene>
    <name evidence="1" type="ORF">NW74_06245</name>
</gene>
<dbReference type="OrthoDB" id="3186059at2"/>
<name>A0A0B4S2A3_9FIRM</name>
<organism evidence="1 2">
    <name type="scientific">Parvimonas micra</name>
    <dbReference type="NCBI Taxonomy" id="33033"/>
    <lineage>
        <taxon>Bacteria</taxon>
        <taxon>Bacillati</taxon>
        <taxon>Bacillota</taxon>
        <taxon>Tissierellia</taxon>
        <taxon>Tissierellales</taxon>
        <taxon>Peptoniphilaceae</taxon>
        <taxon>Parvimonas</taxon>
    </lineage>
</organism>
<dbReference type="Proteomes" id="UP000031386">
    <property type="component" value="Chromosome"/>
</dbReference>
<dbReference type="STRING" id="33033.NW74_06245"/>
<reference evidence="1 2" key="1">
    <citation type="submission" date="2014-10" db="EMBL/GenBank/DDBJ databases">
        <title>Complete genome sequence of Parvimonas micra KCOM 1535 (= ChDC B708).</title>
        <authorList>
            <person name="Kook J.-K."/>
            <person name="Park S.-N."/>
            <person name="Lim Y.K."/>
            <person name="Roh H."/>
        </authorList>
    </citation>
    <scope>NUCLEOTIDE SEQUENCE [LARGE SCALE GENOMIC DNA]</scope>
    <source>
        <strain evidence="2">KCOM 1535 / ChDC B708</strain>
    </source>
</reference>
<protein>
    <submittedName>
        <fullName evidence="1">Uncharacterized protein</fullName>
    </submittedName>
</protein>
<dbReference type="AlphaFoldDB" id="A0A0B4S2A3"/>
<keyword evidence="2" id="KW-1185">Reference proteome</keyword>